<dbReference type="Proteomes" id="UP000321525">
    <property type="component" value="Unassembled WGS sequence"/>
</dbReference>
<dbReference type="Gene3D" id="6.10.280.190">
    <property type="match status" value="1"/>
</dbReference>
<comment type="similarity">
    <text evidence="1 4">Belongs to the bacterial flagellin family.</text>
</comment>
<evidence type="ECO:0000259" key="5">
    <source>
        <dbReference type="Pfam" id="PF00669"/>
    </source>
</evidence>
<evidence type="ECO:0000313" key="7">
    <source>
        <dbReference type="EMBL" id="TWX60910.1"/>
    </source>
</evidence>
<accession>A0ABY3HDE7</accession>
<evidence type="ECO:0000256" key="4">
    <source>
        <dbReference type="RuleBase" id="RU362073"/>
    </source>
</evidence>
<dbReference type="PANTHER" id="PTHR42792:SF2">
    <property type="entry name" value="FLAGELLIN"/>
    <property type="match status" value="1"/>
</dbReference>
<protein>
    <recommendedName>
        <fullName evidence="4">Flagellin</fullName>
    </recommendedName>
</protein>
<gene>
    <name evidence="7" type="ORF">ESZ26_07570</name>
</gene>
<dbReference type="Gene3D" id="6.10.10.10">
    <property type="entry name" value="Flagellar export chaperone, C-terminal domain"/>
    <property type="match status" value="1"/>
</dbReference>
<keyword evidence="8" id="KW-1185">Reference proteome</keyword>
<evidence type="ECO:0000256" key="1">
    <source>
        <dbReference type="ARBA" id="ARBA00005709"/>
    </source>
</evidence>
<dbReference type="SUPFAM" id="SSF64518">
    <property type="entry name" value="Phase 1 flagellin"/>
    <property type="match status" value="1"/>
</dbReference>
<keyword evidence="7" id="KW-0966">Cell projection</keyword>
<keyword evidence="7" id="KW-0282">Flagellum</keyword>
<dbReference type="PRINTS" id="PR00207">
    <property type="entry name" value="FLAGELLIN"/>
</dbReference>
<comment type="caution">
    <text evidence="7">The sequence shown here is derived from an EMBL/GenBank/DDBJ whole genome shotgun (WGS) entry which is preliminary data.</text>
</comment>
<dbReference type="Gene3D" id="2.170.280.10">
    <property type="entry name" value="f41 fragment of flagellin, middle domain"/>
    <property type="match status" value="1"/>
</dbReference>
<dbReference type="EMBL" id="VOLR01000008">
    <property type="protein sequence ID" value="TWX60910.1"/>
    <property type="molecule type" value="Genomic_DNA"/>
</dbReference>
<dbReference type="InterPro" id="IPR046358">
    <property type="entry name" value="Flagellin_C"/>
</dbReference>
<comment type="function">
    <text evidence="4">Flagellin is the subunit protein which polymerizes to form the filaments of bacterial flagella.</text>
</comment>
<feature type="domain" description="Flagellin N-terminal" evidence="5">
    <location>
        <begin position="6"/>
        <end position="141"/>
    </location>
</feature>
<feature type="domain" description="Flagellin C-terminal" evidence="6">
    <location>
        <begin position="432"/>
        <end position="516"/>
    </location>
</feature>
<dbReference type="InterPro" id="IPR001029">
    <property type="entry name" value="Flagellin_N"/>
</dbReference>
<comment type="subcellular location">
    <subcellularLocation>
        <location evidence="4">Secreted</location>
    </subcellularLocation>
    <subcellularLocation>
        <location evidence="4">Bacterial flagellum</location>
    </subcellularLocation>
</comment>
<keyword evidence="2 4" id="KW-0964">Secreted</keyword>
<evidence type="ECO:0000259" key="6">
    <source>
        <dbReference type="Pfam" id="PF00700"/>
    </source>
</evidence>
<sequence>MAISVVTNTASLNAQRNLTKSGAGLQQSMERLSSGMRINSAKDDAAGLQIANRLTSQINGLGVAQRNANDGISMAQTAEGSMQASTDILQRMRELALQSANGSNSSEDREAMQKEVSALSSELTRISETTSFGGQQLLDGSFGSKNFQVGSNANETISFTLTSTAAKDIGANGASVDGAISITGLGGITATTAPTSVVGDSLDVNVNGKTTAVALSDGMAANAASINALGGISGVTGQTEALINVTTPAAATGSLDLTIDGVALTGIDTTTSSAAAETNIMGAINGDATLAAAGITAAINTNGDLSIVKADGTAMAITMGSTGAATAAGIYTLAAADSAGAEITTGKVTHAAADGASTAEPIQYVQGSLDFSDAIVEGDTAKGDTPSLTIAATTGNTTVAVGTQNLAIGAQTFSAIADVDLLTEGGAQSALATIDGALAGIDSQRADLGAVQNRFGHTISNLSNIQENVSASRSRIQDTDFAVETAQMTKNQILQQAGTSILAQANQLPQAALSLIG</sequence>
<dbReference type="RefSeq" id="WP_146799136.1">
    <property type="nucleotide sequence ID" value="NZ_VOLP01000009.1"/>
</dbReference>
<keyword evidence="7" id="KW-0969">Cilium</keyword>
<dbReference type="Pfam" id="PF00669">
    <property type="entry name" value="Flagellin_N"/>
    <property type="match status" value="1"/>
</dbReference>
<evidence type="ECO:0000313" key="8">
    <source>
        <dbReference type="Proteomes" id="UP000321525"/>
    </source>
</evidence>
<name>A0ABY3HDE7_9GAMM</name>
<evidence type="ECO:0000256" key="2">
    <source>
        <dbReference type="ARBA" id="ARBA00022525"/>
    </source>
</evidence>
<dbReference type="Gene3D" id="2.30.220.10">
    <property type="entry name" value="f41 fragment of flagellin, C-terminal domain"/>
    <property type="match status" value="1"/>
</dbReference>
<dbReference type="PANTHER" id="PTHR42792">
    <property type="entry name" value="FLAGELLIN"/>
    <property type="match status" value="1"/>
</dbReference>
<proteinExistence type="inferred from homology"/>
<dbReference type="InterPro" id="IPR001492">
    <property type="entry name" value="Flagellin"/>
</dbReference>
<dbReference type="Pfam" id="PF00700">
    <property type="entry name" value="Flagellin_C"/>
    <property type="match status" value="1"/>
</dbReference>
<evidence type="ECO:0000256" key="3">
    <source>
        <dbReference type="ARBA" id="ARBA00023143"/>
    </source>
</evidence>
<dbReference type="InterPro" id="IPR042187">
    <property type="entry name" value="Flagellin_C_sub2"/>
</dbReference>
<dbReference type="Gene3D" id="1.20.1330.10">
    <property type="entry name" value="f41 fragment of flagellin, N-terminal domain"/>
    <property type="match status" value="1"/>
</dbReference>
<keyword evidence="3 4" id="KW-0975">Bacterial flagellum</keyword>
<organism evidence="7 8">
    <name type="scientific">Colwellia hornerae</name>
    <dbReference type="NCBI Taxonomy" id="89402"/>
    <lineage>
        <taxon>Bacteria</taxon>
        <taxon>Pseudomonadati</taxon>
        <taxon>Pseudomonadota</taxon>
        <taxon>Gammaproteobacteria</taxon>
        <taxon>Alteromonadales</taxon>
        <taxon>Colwelliaceae</taxon>
        <taxon>Colwellia</taxon>
    </lineage>
</organism>
<reference evidence="7 8" key="1">
    <citation type="submission" date="2019-08" db="EMBL/GenBank/DDBJ databases">
        <title>Genomes of sea-ice associated Colwellia species.</title>
        <authorList>
            <person name="Bowman J.P."/>
        </authorList>
    </citation>
    <scope>NUCLEOTIDE SEQUENCE [LARGE SCALE GENOMIC DNA]</scope>
    <source>
        <strain evidence="7 8">ACAM 607</strain>
    </source>
</reference>